<name>A0A554MVI6_9EURY</name>
<evidence type="ECO:0000313" key="11">
    <source>
        <dbReference type="Proteomes" id="UP000319894"/>
    </source>
</evidence>
<evidence type="ECO:0000256" key="1">
    <source>
        <dbReference type="ARBA" id="ARBA00004651"/>
    </source>
</evidence>
<evidence type="ECO:0000256" key="8">
    <source>
        <dbReference type="ARBA" id="ARBA00037998"/>
    </source>
</evidence>
<comment type="caution">
    <text evidence="10">The sequence shown here is derived from an EMBL/GenBank/DDBJ whole genome shotgun (WGS) entry which is preliminary data.</text>
</comment>
<sequence>MSLAANILEGIIYGASLGMLYVLVALGLTLIFGLMEVVNFAHGAFVTLGAYLGISFLDLTGNFWLSMVLAGVVVGVLGLAIERTLIRRLYGEEPIYQLLLTFGLALLLEGAVILTYGQDNQLLSAPALLQGSPVPVGPATVPQYRVFLILFTGVLVAGIWLAIQRTKLGLIVKAGIEDRERAQMIGVRLSRVNMLIMAVGAGLAAVSGFLSGPLLGVSPQLGTGLLIVSFVIVVIGGLGNIRGTIISGLMIGILFSLTSFFYPSLANPVIYVAMAVVLLVRPEGLFGGVGS</sequence>
<dbReference type="OrthoDB" id="43815at2157"/>
<feature type="transmembrane region" description="Helical" evidence="9">
    <location>
        <begin position="245"/>
        <end position="263"/>
    </location>
</feature>
<gene>
    <name evidence="10" type="ORF">DP107_16985</name>
</gene>
<evidence type="ECO:0000256" key="6">
    <source>
        <dbReference type="ARBA" id="ARBA00022989"/>
    </source>
</evidence>
<comment type="similarity">
    <text evidence="8">Belongs to the binding-protein-dependent transport system permease family. LivHM subfamily.</text>
</comment>
<dbReference type="Proteomes" id="UP000319894">
    <property type="component" value="Unassembled WGS sequence"/>
</dbReference>
<keyword evidence="11" id="KW-1185">Reference proteome</keyword>
<keyword evidence="3" id="KW-1003">Cell membrane</keyword>
<feature type="transmembrane region" description="Helical" evidence="9">
    <location>
        <begin position="221"/>
        <end position="238"/>
    </location>
</feature>
<organism evidence="10 11">
    <name type="scientific">Haloglomus irregulare</name>
    <dbReference type="NCBI Taxonomy" id="2234134"/>
    <lineage>
        <taxon>Archaea</taxon>
        <taxon>Methanobacteriati</taxon>
        <taxon>Methanobacteriota</taxon>
        <taxon>Stenosarchaea group</taxon>
        <taxon>Halobacteria</taxon>
        <taxon>Halobacteriales</taxon>
        <taxon>Natronomonadaceae</taxon>
        <taxon>Haloglomus</taxon>
    </lineage>
</organism>
<proteinExistence type="inferred from homology"/>
<keyword evidence="5" id="KW-0029">Amino-acid transport</keyword>
<dbReference type="CDD" id="cd06582">
    <property type="entry name" value="TM_PBP1_LivH_like"/>
    <property type="match status" value="1"/>
</dbReference>
<dbReference type="EMBL" id="QMDX01000017">
    <property type="protein sequence ID" value="TSD09146.1"/>
    <property type="molecule type" value="Genomic_DNA"/>
</dbReference>
<feature type="transmembrane region" description="Helical" evidence="9">
    <location>
        <begin position="144"/>
        <end position="163"/>
    </location>
</feature>
<dbReference type="PANTHER" id="PTHR11795:SF442">
    <property type="entry name" value="ABC TRANSPORTER ATP-BINDING PROTEIN"/>
    <property type="match status" value="1"/>
</dbReference>
<dbReference type="RefSeq" id="WP_144263320.1">
    <property type="nucleotide sequence ID" value="NZ_QMDX01000017.1"/>
</dbReference>
<keyword evidence="2" id="KW-0813">Transport</keyword>
<evidence type="ECO:0000256" key="7">
    <source>
        <dbReference type="ARBA" id="ARBA00023136"/>
    </source>
</evidence>
<evidence type="ECO:0000313" key="10">
    <source>
        <dbReference type="EMBL" id="TSD09146.1"/>
    </source>
</evidence>
<dbReference type="AlphaFoldDB" id="A0A554MVI6"/>
<evidence type="ECO:0000256" key="9">
    <source>
        <dbReference type="SAM" id="Phobius"/>
    </source>
</evidence>
<dbReference type="FunCoup" id="A0A554MVI6">
    <property type="interactions" value="9"/>
</dbReference>
<accession>A0A554MVI6</accession>
<comment type="subcellular location">
    <subcellularLocation>
        <location evidence="1">Cell membrane</location>
        <topology evidence="1">Multi-pass membrane protein</topology>
    </subcellularLocation>
</comment>
<feature type="transmembrane region" description="Helical" evidence="9">
    <location>
        <begin position="40"/>
        <end position="57"/>
    </location>
</feature>
<dbReference type="PANTHER" id="PTHR11795">
    <property type="entry name" value="BRANCHED-CHAIN AMINO ACID TRANSPORT SYSTEM PERMEASE PROTEIN LIVH"/>
    <property type="match status" value="1"/>
</dbReference>
<dbReference type="InParanoid" id="A0A554MVI6"/>
<feature type="transmembrane region" description="Helical" evidence="9">
    <location>
        <begin position="94"/>
        <end position="116"/>
    </location>
</feature>
<keyword evidence="4 9" id="KW-0812">Transmembrane</keyword>
<feature type="transmembrane region" description="Helical" evidence="9">
    <location>
        <begin position="194"/>
        <end position="215"/>
    </location>
</feature>
<evidence type="ECO:0000256" key="5">
    <source>
        <dbReference type="ARBA" id="ARBA00022970"/>
    </source>
</evidence>
<dbReference type="GO" id="GO:0005886">
    <property type="term" value="C:plasma membrane"/>
    <property type="evidence" value="ECO:0007669"/>
    <property type="project" value="UniProtKB-SubCell"/>
</dbReference>
<feature type="transmembrane region" description="Helical" evidence="9">
    <location>
        <begin position="12"/>
        <end position="33"/>
    </location>
</feature>
<dbReference type="GO" id="GO:0006865">
    <property type="term" value="P:amino acid transport"/>
    <property type="evidence" value="ECO:0007669"/>
    <property type="project" value="UniProtKB-KW"/>
</dbReference>
<evidence type="ECO:0000256" key="3">
    <source>
        <dbReference type="ARBA" id="ARBA00022475"/>
    </source>
</evidence>
<protein>
    <submittedName>
        <fullName evidence="10">Branched-chain amino acid ABC transporter permease</fullName>
    </submittedName>
</protein>
<evidence type="ECO:0000256" key="2">
    <source>
        <dbReference type="ARBA" id="ARBA00022448"/>
    </source>
</evidence>
<keyword evidence="7 9" id="KW-0472">Membrane</keyword>
<dbReference type="GO" id="GO:0022857">
    <property type="term" value="F:transmembrane transporter activity"/>
    <property type="evidence" value="ECO:0007669"/>
    <property type="project" value="InterPro"/>
</dbReference>
<evidence type="ECO:0000256" key="4">
    <source>
        <dbReference type="ARBA" id="ARBA00022692"/>
    </source>
</evidence>
<dbReference type="InterPro" id="IPR001851">
    <property type="entry name" value="ABC_transp_permease"/>
</dbReference>
<dbReference type="Pfam" id="PF02653">
    <property type="entry name" value="BPD_transp_2"/>
    <property type="match status" value="1"/>
</dbReference>
<feature type="transmembrane region" description="Helical" evidence="9">
    <location>
        <begin position="63"/>
        <end position="82"/>
    </location>
</feature>
<keyword evidence="6 9" id="KW-1133">Transmembrane helix</keyword>
<reference evidence="10 11" key="1">
    <citation type="submission" date="2018-06" db="EMBL/GenBank/DDBJ databases">
        <title>Natronomonas sp. F16-60 a new haloarchaeon isolated from a solar saltern of Isla Cristina, Huelva, Spain.</title>
        <authorList>
            <person name="Duran-Viseras A."/>
            <person name="Sanchez-Porro C."/>
            <person name="Ventosa A."/>
        </authorList>
    </citation>
    <scope>NUCLEOTIDE SEQUENCE [LARGE SCALE GENOMIC DNA]</scope>
    <source>
        <strain evidence="10 11">F16-60</strain>
    </source>
</reference>
<dbReference type="InterPro" id="IPR052157">
    <property type="entry name" value="BCAA_transport_permease"/>
</dbReference>